<accession>A0A7M2WZC4</accession>
<evidence type="ECO:0000313" key="6">
    <source>
        <dbReference type="Proteomes" id="UP000593765"/>
    </source>
</evidence>
<sequence>MRRMLCALLAVCLVSVAACDKGQPAAGPASKPSSPLKIAYSDWPGWVAWEIAIQKGWFKEEGVPVEFVWLDYVKSMEAFGGGQVDAVCMTNGDAMVTGSTGKPSTLVVLNDYSNGNDMIVAKSGYADLKSLKGKKIAVELNFVDHLLLLKGLEKAGMSEKDVVLVNVPTNDTPKALASGDVEAIAAWQPNSGAALKQVAGSKSIFSSKDVPGLIYDGLYASKESVGARAEDWQKVAKVWMKVVEFIKNPVTKDEAIKIMAARVGLSTAEYAPLMEGTFFLDLEGNLKAFEKSDALTSIYGSGELVNKFNVEKGVYKTAADVGSYIEPRFVKALKK</sequence>
<evidence type="ECO:0000313" key="5">
    <source>
        <dbReference type="EMBL" id="QOV90836.1"/>
    </source>
</evidence>
<dbReference type="PANTHER" id="PTHR30024:SF47">
    <property type="entry name" value="TAURINE-BINDING PERIPLASMIC PROTEIN"/>
    <property type="match status" value="1"/>
</dbReference>
<evidence type="ECO:0000256" key="3">
    <source>
        <dbReference type="ARBA" id="ARBA00022729"/>
    </source>
</evidence>
<comment type="subcellular location">
    <subcellularLocation>
        <location evidence="1">Periplasm</location>
    </subcellularLocation>
</comment>
<dbReference type="SUPFAM" id="SSF53850">
    <property type="entry name" value="Periplasmic binding protein-like II"/>
    <property type="match status" value="1"/>
</dbReference>
<feature type="signal peptide" evidence="4">
    <location>
        <begin position="1"/>
        <end position="17"/>
    </location>
</feature>
<dbReference type="EMBL" id="CP063458">
    <property type="protein sequence ID" value="QOV90836.1"/>
    <property type="molecule type" value="Genomic_DNA"/>
</dbReference>
<name>A0A7M2WZC4_9BACT</name>
<gene>
    <name evidence="5" type="ORF">IPV69_05615</name>
</gene>
<reference evidence="5 6" key="1">
    <citation type="submission" date="2020-10" db="EMBL/GenBank/DDBJ databases">
        <title>Wide distribution of Phycisphaera-like planctomycetes from WD2101 soil group in peatlands and genome analysis of the first cultivated representative.</title>
        <authorList>
            <person name="Dedysh S.N."/>
            <person name="Beletsky A.V."/>
            <person name="Ivanova A."/>
            <person name="Kulichevskaya I.S."/>
            <person name="Suzina N.E."/>
            <person name="Philippov D.A."/>
            <person name="Rakitin A.L."/>
            <person name="Mardanov A.V."/>
            <person name="Ravin N.V."/>
        </authorList>
    </citation>
    <scope>NUCLEOTIDE SEQUENCE [LARGE SCALE GENOMIC DNA]</scope>
    <source>
        <strain evidence="5 6">M1803</strain>
    </source>
</reference>
<evidence type="ECO:0000256" key="1">
    <source>
        <dbReference type="ARBA" id="ARBA00004418"/>
    </source>
</evidence>
<dbReference type="AlphaFoldDB" id="A0A7M2WZC4"/>
<dbReference type="CDD" id="cd13563">
    <property type="entry name" value="PBP2_SsuA_like_6"/>
    <property type="match status" value="1"/>
</dbReference>
<dbReference type="RefSeq" id="WP_206293940.1">
    <property type="nucleotide sequence ID" value="NZ_CP063458.1"/>
</dbReference>
<organism evidence="5 6">
    <name type="scientific">Humisphaera borealis</name>
    <dbReference type="NCBI Taxonomy" id="2807512"/>
    <lineage>
        <taxon>Bacteria</taxon>
        <taxon>Pseudomonadati</taxon>
        <taxon>Planctomycetota</taxon>
        <taxon>Phycisphaerae</taxon>
        <taxon>Tepidisphaerales</taxon>
        <taxon>Tepidisphaeraceae</taxon>
        <taxon>Humisphaera</taxon>
    </lineage>
</organism>
<keyword evidence="6" id="KW-1185">Reference proteome</keyword>
<dbReference type="PANTHER" id="PTHR30024">
    <property type="entry name" value="ALIPHATIC SULFONATES-BINDING PROTEIN-RELATED"/>
    <property type="match status" value="1"/>
</dbReference>
<proteinExistence type="inferred from homology"/>
<dbReference type="Proteomes" id="UP000593765">
    <property type="component" value="Chromosome"/>
</dbReference>
<dbReference type="Gene3D" id="3.40.190.10">
    <property type="entry name" value="Periplasmic binding protein-like II"/>
    <property type="match status" value="2"/>
</dbReference>
<dbReference type="PROSITE" id="PS51257">
    <property type="entry name" value="PROKAR_LIPOPROTEIN"/>
    <property type="match status" value="1"/>
</dbReference>
<protein>
    <submittedName>
        <fullName evidence="5">ABC transporter substrate-binding protein</fullName>
    </submittedName>
</protein>
<dbReference type="GO" id="GO:0042597">
    <property type="term" value="C:periplasmic space"/>
    <property type="evidence" value="ECO:0007669"/>
    <property type="project" value="UniProtKB-SubCell"/>
</dbReference>
<dbReference type="Pfam" id="PF13379">
    <property type="entry name" value="NMT1_2"/>
    <property type="match status" value="1"/>
</dbReference>
<keyword evidence="3 4" id="KW-0732">Signal</keyword>
<evidence type="ECO:0000256" key="4">
    <source>
        <dbReference type="SAM" id="SignalP"/>
    </source>
</evidence>
<evidence type="ECO:0000256" key="2">
    <source>
        <dbReference type="ARBA" id="ARBA00010742"/>
    </source>
</evidence>
<dbReference type="KEGG" id="hbs:IPV69_05615"/>
<comment type="similarity">
    <text evidence="2">Belongs to the bacterial solute-binding protein SsuA/TauA family.</text>
</comment>
<feature type="chain" id="PRO_5034341912" evidence="4">
    <location>
        <begin position="18"/>
        <end position="335"/>
    </location>
</feature>